<organism evidence="2 4">
    <name type="scientific">Escherichia coli</name>
    <dbReference type="NCBI Taxonomy" id="562"/>
    <lineage>
        <taxon>Bacteria</taxon>
        <taxon>Pseudomonadati</taxon>
        <taxon>Pseudomonadota</taxon>
        <taxon>Gammaproteobacteria</taxon>
        <taxon>Enterobacterales</taxon>
        <taxon>Enterobacteriaceae</taxon>
        <taxon>Escherichia</taxon>
    </lineage>
</organism>
<dbReference type="EMBL" id="CP042615">
    <property type="protein sequence ID" value="QED76004.1"/>
    <property type="molecule type" value="Genomic_DNA"/>
</dbReference>
<protein>
    <submittedName>
        <fullName evidence="2">Uncharacterized protein</fullName>
    </submittedName>
</protein>
<evidence type="ECO:0000313" key="3">
    <source>
        <dbReference type="EMBL" id="QED76004.1"/>
    </source>
</evidence>
<dbReference type="EMBL" id="JAUKXU010000007">
    <property type="protein sequence ID" value="MDO2574603.1"/>
    <property type="molecule type" value="Genomic_DNA"/>
</dbReference>
<dbReference type="AlphaFoldDB" id="A0A2J7KTI6"/>
<reference evidence="2 4" key="1">
    <citation type="submission" date="2018-04" db="EMBL/GenBank/DDBJ databases">
        <title>Draft Genomic Sequencing Of Potential Extraintestinal Pathogenic Escherichia coli B8S56 Isolated from Retail Chicken Skin.</title>
        <authorList>
            <person name="Xu A."/>
            <person name="Tilman S."/>
            <person name="Wisser-Parker K."/>
            <person name="Scullen O.J."/>
            <person name="Sommers C."/>
        </authorList>
    </citation>
    <scope>NUCLEOTIDE SEQUENCE [LARGE SCALE GENOMIC DNA]</scope>
    <source>
        <strain evidence="2 4">B8S56</strain>
    </source>
</reference>
<reference evidence="1" key="4">
    <citation type="submission" date="2023-07" db="EMBL/GenBank/DDBJ databases">
        <title>High risk of intestinal colonization with ESBL-producing Escherichia coli among soldiers of military contingents in specific geographic regions.</title>
        <authorList>
            <person name="Literacka E."/>
        </authorList>
    </citation>
    <scope>NUCLEOTIDE SEQUENCE</scope>
    <source>
        <strain evidence="1">66</strain>
    </source>
</reference>
<dbReference type="Proteomes" id="UP000321299">
    <property type="component" value="Chromosome"/>
</dbReference>
<reference evidence="3 5" key="3">
    <citation type="submission" date="2019-08" db="EMBL/GenBank/DDBJ databases">
        <authorList>
            <person name="Chen F.-J."/>
            <person name="Wu H.-C."/>
            <person name="Liao Y.-C."/>
            <person name="Kuo S.-C."/>
        </authorList>
    </citation>
    <scope>NUCLEOTIDE SEQUENCE [LARGE SCALE GENOMIC DNA]</scope>
    <source>
        <strain evidence="3 5">NCYU-26-73</strain>
    </source>
</reference>
<evidence type="ECO:0000313" key="2">
    <source>
        <dbReference type="EMBL" id="PWH58442.1"/>
    </source>
</evidence>
<proteinExistence type="predicted"/>
<gene>
    <name evidence="2" type="ORF">DD762_20755</name>
    <name evidence="3" type="ORF">FTV93_16010</name>
    <name evidence="1" type="ORF">Q2V20_10610</name>
</gene>
<evidence type="ECO:0000313" key="1">
    <source>
        <dbReference type="EMBL" id="MDO2574603.1"/>
    </source>
</evidence>
<evidence type="ECO:0000313" key="5">
    <source>
        <dbReference type="Proteomes" id="UP000321299"/>
    </source>
</evidence>
<accession>A0A2J7KTI6</accession>
<dbReference type="RefSeq" id="WP_101679539.1">
    <property type="nucleotide sequence ID" value="NZ_AP019538.1"/>
</dbReference>
<sequence length="17" mass="2003">MCFYFYSQAVDESGVTR</sequence>
<name>A0A2J7KTI6_ECOLX</name>
<evidence type="ECO:0000313" key="4">
    <source>
        <dbReference type="Proteomes" id="UP000245761"/>
    </source>
</evidence>
<dbReference type="Proteomes" id="UP000245761">
    <property type="component" value="Unassembled WGS sequence"/>
</dbReference>
<reference evidence="3 5" key="2">
    <citation type="submission" date="2019-08" db="EMBL/GenBank/DDBJ databases">
        <title>Plasmid- and chromosome-located mcr-3 in mcr-1-positive Escherichia coli from diseased swine, Taiwan.</title>
        <authorList>
            <person name="Hsu C.-Y."/>
            <person name="Huang W.-C."/>
            <person name="Lauderdale T.-L."/>
        </authorList>
    </citation>
    <scope>NUCLEOTIDE SEQUENCE [LARGE SCALE GENOMIC DNA]</scope>
    <source>
        <strain evidence="3 5">NCYU-26-73</strain>
    </source>
</reference>
<dbReference type="EMBL" id="QEMT01000045">
    <property type="protein sequence ID" value="PWH58442.1"/>
    <property type="molecule type" value="Genomic_DNA"/>
</dbReference>
<dbReference type="Proteomes" id="UP001173661">
    <property type="component" value="Unassembled WGS sequence"/>
</dbReference>